<evidence type="ECO:0000313" key="1">
    <source>
        <dbReference type="EMBL" id="GAH88850.1"/>
    </source>
</evidence>
<comment type="caution">
    <text evidence="1">The sequence shown here is derived from an EMBL/GenBank/DDBJ whole genome shotgun (WGS) entry which is preliminary data.</text>
</comment>
<organism evidence="1">
    <name type="scientific">marine sediment metagenome</name>
    <dbReference type="NCBI Taxonomy" id="412755"/>
    <lineage>
        <taxon>unclassified sequences</taxon>
        <taxon>metagenomes</taxon>
        <taxon>ecological metagenomes</taxon>
    </lineage>
</organism>
<dbReference type="Gene3D" id="1.10.10.10">
    <property type="entry name" value="Winged helix-like DNA-binding domain superfamily/Winged helix DNA-binding domain"/>
    <property type="match status" value="1"/>
</dbReference>
<accession>X1K5D1</accession>
<sequence>MSDKLTDFEVDILKALRKHKNRNTAEQFFMDEYYNNLQEDVTLSHFRETLILLEDGEYIKKIATTFNDELGYYEIAPEGLRYLKNLDLKN</sequence>
<dbReference type="InterPro" id="IPR036388">
    <property type="entry name" value="WH-like_DNA-bd_sf"/>
</dbReference>
<dbReference type="EMBL" id="BARU01036254">
    <property type="protein sequence ID" value="GAH88850.1"/>
    <property type="molecule type" value="Genomic_DNA"/>
</dbReference>
<dbReference type="AlphaFoldDB" id="X1K5D1"/>
<gene>
    <name evidence="1" type="ORF">S03H2_56640</name>
</gene>
<reference evidence="1" key="1">
    <citation type="journal article" date="2014" name="Front. Microbiol.">
        <title>High frequency of phylogenetically diverse reductive dehalogenase-homologous genes in deep subseafloor sedimentary metagenomes.</title>
        <authorList>
            <person name="Kawai M."/>
            <person name="Futagami T."/>
            <person name="Toyoda A."/>
            <person name="Takaki Y."/>
            <person name="Nishi S."/>
            <person name="Hori S."/>
            <person name="Arai W."/>
            <person name="Tsubouchi T."/>
            <person name="Morono Y."/>
            <person name="Uchiyama I."/>
            <person name="Ito T."/>
            <person name="Fujiyama A."/>
            <person name="Inagaki F."/>
            <person name="Takami H."/>
        </authorList>
    </citation>
    <scope>NUCLEOTIDE SEQUENCE</scope>
    <source>
        <strain evidence="1">Expedition CK06-06</strain>
    </source>
</reference>
<proteinExistence type="predicted"/>
<protein>
    <submittedName>
        <fullName evidence="1">Uncharacterized protein</fullName>
    </submittedName>
</protein>
<name>X1K5D1_9ZZZZ</name>